<comment type="subcellular location">
    <subcellularLocation>
        <location evidence="2">Cytoplasm</location>
    </subcellularLocation>
    <subcellularLocation>
        <location evidence="1">Nucleus</location>
    </subcellularLocation>
</comment>
<evidence type="ECO:0000256" key="1">
    <source>
        <dbReference type="ARBA" id="ARBA00004123"/>
    </source>
</evidence>
<dbReference type="InterPro" id="IPR026939">
    <property type="entry name" value="ZNF706/At2g23090_sf"/>
</dbReference>
<dbReference type="GO" id="GO:0005634">
    <property type="term" value="C:nucleus"/>
    <property type="evidence" value="ECO:0007669"/>
    <property type="project" value="UniProtKB-SubCell"/>
</dbReference>
<dbReference type="PANTHER" id="PTHR21213:SF26">
    <property type="entry name" value="ZGC:91910"/>
    <property type="match status" value="1"/>
</dbReference>
<dbReference type="AlphaFoldDB" id="A0A4W5PIE9"/>
<accession>A0A4W5PIE9</accession>
<dbReference type="Proteomes" id="UP000314982">
    <property type="component" value="Unassembled WGS sequence"/>
</dbReference>
<evidence type="ECO:0000256" key="3">
    <source>
        <dbReference type="ARBA" id="ARBA00022490"/>
    </source>
</evidence>
<dbReference type="GeneTree" id="ENSGT00970000196788"/>
<reference evidence="6" key="1">
    <citation type="submission" date="2018-06" db="EMBL/GenBank/DDBJ databases">
        <title>Genome assembly of Danube salmon.</title>
        <authorList>
            <person name="Macqueen D.J."/>
            <person name="Gundappa M.K."/>
        </authorList>
    </citation>
    <scope>NUCLEOTIDE SEQUENCE [LARGE SCALE GENOMIC DNA]</scope>
</reference>
<proteinExistence type="predicted"/>
<evidence type="ECO:0000256" key="4">
    <source>
        <dbReference type="ARBA" id="ARBA00023242"/>
    </source>
</evidence>
<dbReference type="SUPFAM" id="SSF118359">
    <property type="entry name" value="Expressed protein At2g23090/F21P24.15"/>
    <property type="match status" value="1"/>
</dbReference>
<dbReference type="InterPro" id="IPR045230">
    <property type="entry name" value="MBS1/2-like"/>
</dbReference>
<reference evidence="5" key="2">
    <citation type="submission" date="2025-08" db="UniProtKB">
        <authorList>
            <consortium name="Ensembl"/>
        </authorList>
    </citation>
    <scope>IDENTIFICATION</scope>
</reference>
<reference evidence="5" key="3">
    <citation type="submission" date="2025-09" db="UniProtKB">
        <authorList>
            <consortium name="Ensembl"/>
        </authorList>
    </citation>
    <scope>IDENTIFICATION</scope>
</reference>
<keyword evidence="3" id="KW-0963">Cytoplasm</keyword>
<organism evidence="5 6">
    <name type="scientific">Hucho hucho</name>
    <name type="common">huchen</name>
    <dbReference type="NCBI Taxonomy" id="62062"/>
    <lineage>
        <taxon>Eukaryota</taxon>
        <taxon>Metazoa</taxon>
        <taxon>Chordata</taxon>
        <taxon>Craniata</taxon>
        <taxon>Vertebrata</taxon>
        <taxon>Euteleostomi</taxon>
        <taxon>Actinopterygii</taxon>
        <taxon>Neopterygii</taxon>
        <taxon>Teleostei</taxon>
        <taxon>Protacanthopterygii</taxon>
        <taxon>Salmoniformes</taxon>
        <taxon>Salmonidae</taxon>
        <taxon>Salmoninae</taxon>
        <taxon>Hucho</taxon>
    </lineage>
</organism>
<evidence type="ECO:0000313" key="5">
    <source>
        <dbReference type="Ensembl" id="ENSHHUP00000061943.1"/>
    </source>
</evidence>
<dbReference type="PANTHER" id="PTHR21213">
    <property type="entry name" value="GEO09665P1-RELATED"/>
    <property type="match status" value="1"/>
</dbReference>
<dbReference type="GO" id="GO:0005737">
    <property type="term" value="C:cytoplasm"/>
    <property type="evidence" value="ECO:0007669"/>
    <property type="project" value="UniProtKB-SubCell"/>
</dbReference>
<name>A0A4W5PIE9_9TELE</name>
<protein>
    <submittedName>
        <fullName evidence="5">Uncharacterized protein</fullName>
    </submittedName>
</protein>
<keyword evidence="6" id="KW-1185">Reference proteome</keyword>
<dbReference type="Ensembl" id="ENSHHUT00000064040.1">
    <property type="protein sequence ID" value="ENSHHUP00000061943.1"/>
    <property type="gene ID" value="ENSHHUG00000036656.1"/>
</dbReference>
<sequence length="69" mass="7632">MQRNKQKNYWIGTHKTSGAAADQKSAAKAALVHTCPVCQVNMDPKTIKLHFESKHSESPMVPLLVDVQS</sequence>
<evidence type="ECO:0000256" key="2">
    <source>
        <dbReference type="ARBA" id="ARBA00004496"/>
    </source>
</evidence>
<evidence type="ECO:0000313" key="6">
    <source>
        <dbReference type="Proteomes" id="UP000314982"/>
    </source>
</evidence>
<dbReference type="Gene3D" id="4.10.1050.10">
    <property type="entry name" value="At2g23090-like"/>
    <property type="match status" value="1"/>
</dbReference>
<keyword evidence="4" id="KW-0539">Nucleus</keyword>